<dbReference type="EMBL" id="ML995475">
    <property type="protein sequence ID" value="KAF2146974.1"/>
    <property type="molecule type" value="Genomic_DNA"/>
</dbReference>
<evidence type="ECO:0008006" key="4">
    <source>
        <dbReference type="Google" id="ProtNLM"/>
    </source>
</evidence>
<gene>
    <name evidence="2" type="ORF">K452DRAFT_355371</name>
</gene>
<dbReference type="GeneID" id="54303460"/>
<evidence type="ECO:0000256" key="1">
    <source>
        <dbReference type="SAM" id="SignalP"/>
    </source>
</evidence>
<feature type="chain" id="PRO_5025393525" description="Cell wall protein PhiA" evidence="1">
    <location>
        <begin position="20"/>
        <end position="199"/>
    </location>
</feature>
<proteinExistence type="predicted"/>
<dbReference type="AlphaFoldDB" id="A0A6A6BUT0"/>
<feature type="signal peptide" evidence="1">
    <location>
        <begin position="1"/>
        <end position="19"/>
    </location>
</feature>
<dbReference type="RefSeq" id="XP_033402682.1">
    <property type="nucleotide sequence ID" value="XM_033545954.1"/>
</dbReference>
<sequence length="199" mass="21148">MKTATVFASALAAAGTSLAAPAVADPRFPDSGPFIGMSIAVETPEINYAEVKAQGGFFYLNKATDSSCGDIPVELNGGSGSLSTYSENLGEAQQLYVDISGAADGALRYLEKGGSLPGNGGDYIHDKFSRVSGADITELYYDGGRWLACPVYPDAKPFSKEADVYQIWAEKAKSKKNDSCHEFSIRTDKVDAPKVCTYN</sequence>
<keyword evidence="1" id="KW-0732">Signal</keyword>
<dbReference type="Proteomes" id="UP000799438">
    <property type="component" value="Unassembled WGS sequence"/>
</dbReference>
<dbReference type="OrthoDB" id="3878766at2759"/>
<reference evidence="2" key="1">
    <citation type="journal article" date="2020" name="Stud. Mycol.">
        <title>101 Dothideomycetes genomes: a test case for predicting lifestyles and emergence of pathogens.</title>
        <authorList>
            <person name="Haridas S."/>
            <person name="Albert R."/>
            <person name="Binder M."/>
            <person name="Bloem J."/>
            <person name="Labutti K."/>
            <person name="Salamov A."/>
            <person name="Andreopoulos B."/>
            <person name="Baker S."/>
            <person name="Barry K."/>
            <person name="Bills G."/>
            <person name="Bluhm B."/>
            <person name="Cannon C."/>
            <person name="Castanera R."/>
            <person name="Culley D."/>
            <person name="Daum C."/>
            <person name="Ezra D."/>
            <person name="Gonzalez J."/>
            <person name="Henrissat B."/>
            <person name="Kuo A."/>
            <person name="Liang C."/>
            <person name="Lipzen A."/>
            <person name="Lutzoni F."/>
            <person name="Magnuson J."/>
            <person name="Mondo S."/>
            <person name="Nolan M."/>
            <person name="Ohm R."/>
            <person name="Pangilinan J."/>
            <person name="Park H.-J."/>
            <person name="Ramirez L."/>
            <person name="Alfaro M."/>
            <person name="Sun H."/>
            <person name="Tritt A."/>
            <person name="Yoshinaga Y."/>
            <person name="Zwiers L.-H."/>
            <person name="Turgeon B."/>
            <person name="Goodwin S."/>
            <person name="Spatafora J."/>
            <person name="Crous P."/>
            <person name="Grigoriev I."/>
        </authorList>
    </citation>
    <scope>NUCLEOTIDE SEQUENCE</scope>
    <source>
        <strain evidence="2">CBS 121167</strain>
    </source>
</reference>
<name>A0A6A6BUT0_9PEZI</name>
<accession>A0A6A6BUT0</accession>
<protein>
    <recommendedName>
        <fullName evidence="4">Cell wall protein PhiA</fullName>
    </recommendedName>
</protein>
<organism evidence="2 3">
    <name type="scientific">Aplosporella prunicola CBS 121167</name>
    <dbReference type="NCBI Taxonomy" id="1176127"/>
    <lineage>
        <taxon>Eukaryota</taxon>
        <taxon>Fungi</taxon>
        <taxon>Dikarya</taxon>
        <taxon>Ascomycota</taxon>
        <taxon>Pezizomycotina</taxon>
        <taxon>Dothideomycetes</taxon>
        <taxon>Dothideomycetes incertae sedis</taxon>
        <taxon>Botryosphaeriales</taxon>
        <taxon>Aplosporellaceae</taxon>
        <taxon>Aplosporella</taxon>
    </lineage>
</organism>
<evidence type="ECO:0000313" key="3">
    <source>
        <dbReference type="Proteomes" id="UP000799438"/>
    </source>
</evidence>
<evidence type="ECO:0000313" key="2">
    <source>
        <dbReference type="EMBL" id="KAF2146974.1"/>
    </source>
</evidence>
<keyword evidence="3" id="KW-1185">Reference proteome</keyword>